<evidence type="ECO:0000313" key="2">
    <source>
        <dbReference type="Proteomes" id="UP000265520"/>
    </source>
</evidence>
<name>A0A392QB97_9FABA</name>
<reference evidence="1 2" key="1">
    <citation type="journal article" date="2018" name="Front. Plant Sci.">
        <title>Red Clover (Trifolium pratense) and Zigzag Clover (T. medium) - A Picture of Genomic Similarities and Differences.</title>
        <authorList>
            <person name="Dluhosova J."/>
            <person name="Istvanek J."/>
            <person name="Nedelnik J."/>
            <person name="Repkova J."/>
        </authorList>
    </citation>
    <scope>NUCLEOTIDE SEQUENCE [LARGE SCALE GENOMIC DNA]</scope>
    <source>
        <strain evidence="2">cv. 10/8</strain>
        <tissue evidence="1">Leaf</tissue>
    </source>
</reference>
<dbReference type="EMBL" id="LXQA010121859">
    <property type="protein sequence ID" value="MCI20826.1"/>
    <property type="molecule type" value="Genomic_DNA"/>
</dbReference>
<sequence>MTESRRKNHVRHRYFCRRHTSVLILCNEINKLLLSKEGSLHVVAFAVDLDITADGSVIKKNEGGFAA</sequence>
<dbReference type="AlphaFoldDB" id="A0A392QB97"/>
<evidence type="ECO:0000313" key="1">
    <source>
        <dbReference type="EMBL" id="MCI20826.1"/>
    </source>
</evidence>
<feature type="non-terminal residue" evidence="1">
    <location>
        <position position="67"/>
    </location>
</feature>
<comment type="caution">
    <text evidence="1">The sequence shown here is derived from an EMBL/GenBank/DDBJ whole genome shotgun (WGS) entry which is preliminary data.</text>
</comment>
<accession>A0A392QB97</accession>
<keyword evidence="2" id="KW-1185">Reference proteome</keyword>
<dbReference type="Proteomes" id="UP000265520">
    <property type="component" value="Unassembled WGS sequence"/>
</dbReference>
<organism evidence="1 2">
    <name type="scientific">Trifolium medium</name>
    <dbReference type="NCBI Taxonomy" id="97028"/>
    <lineage>
        <taxon>Eukaryota</taxon>
        <taxon>Viridiplantae</taxon>
        <taxon>Streptophyta</taxon>
        <taxon>Embryophyta</taxon>
        <taxon>Tracheophyta</taxon>
        <taxon>Spermatophyta</taxon>
        <taxon>Magnoliopsida</taxon>
        <taxon>eudicotyledons</taxon>
        <taxon>Gunneridae</taxon>
        <taxon>Pentapetalae</taxon>
        <taxon>rosids</taxon>
        <taxon>fabids</taxon>
        <taxon>Fabales</taxon>
        <taxon>Fabaceae</taxon>
        <taxon>Papilionoideae</taxon>
        <taxon>50 kb inversion clade</taxon>
        <taxon>NPAAA clade</taxon>
        <taxon>Hologalegina</taxon>
        <taxon>IRL clade</taxon>
        <taxon>Trifolieae</taxon>
        <taxon>Trifolium</taxon>
    </lineage>
</organism>
<protein>
    <submittedName>
        <fullName evidence="1">Uncharacterized protein</fullName>
    </submittedName>
</protein>
<proteinExistence type="predicted"/>